<dbReference type="OrthoDB" id="3616838at2"/>
<dbReference type="AlphaFoldDB" id="A0A1I1CMV8"/>
<evidence type="ECO:0000313" key="1">
    <source>
        <dbReference type="EMBL" id="SFB61960.1"/>
    </source>
</evidence>
<gene>
    <name evidence="1" type="ORF">SAMN05216266_12946</name>
</gene>
<reference evidence="2" key="1">
    <citation type="submission" date="2016-10" db="EMBL/GenBank/DDBJ databases">
        <authorList>
            <person name="Varghese N."/>
            <person name="Submissions S."/>
        </authorList>
    </citation>
    <scope>NUCLEOTIDE SEQUENCE [LARGE SCALE GENOMIC DNA]</scope>
    <source>
        <strain evidence="2">CGMCC 4.3568</strain>
    </source>
</reference>
<proteinExistence type="predicted"/>
<sequence length="296" mass="31441">MSVPAAGWMPGVSLHAGPTAPAHFVLPDAETVEGPYGREFIAVCGARCFPLYGNDPSGRLARHPRCSACILRTPPEADPPSGSGRLRLAGLFAAAVCLTGCDVPDEDISEGIAAGLSAPPSGGASVVQGGYVEAVPENGCGFASEQLLVDLLQDNIAHQRDSRSVRNGFEQLGCSWTGVPNVPGHDRGGPVRRLAVEIDLMHAHEGRSEQQAVVAATHFFDQKYVASLGWEPFEVAGTDSAMLHRLETGSDEGQVTCAVRHENVLIEVEYFDGGARQESVEHDAQKVVRYVLAHVR</sequence>
<dbReference type="STRING" id="490629.SAMN05216266_12946"/>
<protein>
    <submittedName>
        <fullName evidence="1">Uncharacterized protein</fullName>
    </submittedName>
</protein>
<name>A0A1I1CMV8_9PSEU</name>
<dbReference type="EMBL" id="FOKG01000029">
    <property type="protein sequence ID" value="SFB61960.1"/>
    <property type="molecule type" value="Genomic_DNA"/>
</dbReference>
<dbReference type="RefSeq" id="WP_143101955.1">
    <property type="nucleotide sequence ID" value="NZ_FOKG01000029.1"/>
</dbReference>
<accession>A0A1I1CMV8</accession>
<organism evidence="1 2">
    <name type="scientific">Amycolatopsis marina</name>
    <dbReference type="NCBI Taxonomy" id="490629"/>
    <lineage>
        <taxon>Bacteria</taxon>
        <taxon>Bacillati</taxon>
        <taxon>Actinomycetota</taxon>
        <taxon>Actinomycetes</taxon>
        <taxon>Pseudonocardiales</taxon>
        <taxon>Pseudonocardiaceae</taxon>
        <taxon>Amycolatopsis</taxon>
    </lineage>
</organism>
<keyword evidence="2" id="KW-1185">Reference proteome</keyword>
<dbReference type="Proteomes" id="UP000243799">
    <property type="component" value="Unassembled WGS sequence"/>
</dbReference>
<evidence type="ECO:0000313" key="2">
    <source>
        <dbReference type="Proteomes" id="UP000243799"/>
    </source>
</evidence>